<keyword evidence="8" id="KW-0472">Membrane</keyword>
<evidence type="ECO:0000313" key="10">
    <source>
        <dbReference type="Proteomes" id="UP001158576"/>
    </source>
</evidence>
<dbReference type="EC" id="3.2.1.-" evidence="6"/>
<feature type="compositionally biased region" description="Basic and acidic residues" evidence="7">
    <location>
        <begin position="73"/>
        <end position="94"/>
    </location>
</feature>
<dbReference type="SUPFAM" id="SSF48225">
    <property type="entry name" value="Seven-hairpin glycosidases"/>
    <property type="match status" value="1"/>
</dbReference>
<accession>A0ABN7SQS2</accession>
<reference evidence="9 10" key="1">
    <citation type="submission" date="2021-04" db="EMBL/GenBank/DDBJ databases">
        <authorList>
            <person name="Bliznina A."/>
        </authorList>
    </citation>
    <scope>NUCLEOTIDE SEQUENCE [LARGE SCALE GENOMIC DNA]</scope>
</reference>
<evidence type="ECO:0000256" key="7">
    <source>
        <dbReference type="SAM" id="MobiDB-lite"/>
    </source>
</evidence>
<dbReference type="EMBL" id="OU015566">
    <property type="protein sequence ID" value="CAG5102497.1"/>
    <property type="molecule type" value="Genomic_DNA"/>
</dbReference>
<comment type="cofactor">
    <cofactor evidence="1">
        <name>Ca(2+)</name>
        <dbReference type="ChEBI" id="CHEBI:29108"/>
    </cofactor>
</comment>
<dbReference type="InterPro" id="IPR001382">
    <property type="entry name" value="Glyco_hydro_47"/>
</dbReference>
<keyword evidence="5" id="KW-1015">Disulfide bond</keyword>
<evidence type="ECO:0000256" key="3">
    <source>
        <dbReference type="ARBA" id="ARBA00007658"/>
    </source>
</evidence>
<feature type="transmembrane region" description="Helical" evidence="8">
    <location>
        <begin position="7"/>
        <end position="25"/>
    </location>
</feature>
<evidence type="ECO:0000256" key="8">
    <source>
        <dbReference type="SAM" id="Phobius"/>
    </source>
</evidence>
<keyword evidence="8" id="KW-1133">Transmembrane helix</keyword>
<feature type="region of interest" description="Disordered" evidence="7">
    <location>
        <begin position="51"/>
        <end position="94"/>
    </location>
</feature>
<dbReference type="PANTHER" id="PTHR11742">
    <property type="entry name" value="MANNOSYL-OLIGOSACCHARIDE ALPHA-1,2-MANNOSIDASE-RELATED"/>
    <property type="match status" value="1"/>
</dbReference>
<dbReference type="InterPro" id="IPR012341">
    <property type="entry name" value="6hp_glycosidase-like_sf"/>
</dbReference>
<evidence type="ECO:0000256" key="2">
    <source>
        <dbReference type="ARBA" id="ARBA00004922"/>
    </source>
</evidence>
<dbReference type="Pfam" id="PF01532">
    <property type="entry name" value="Glyco_hydro_47"/>
    <property type="match status" value="1"/>
</dbReference>
<evidence type="ECO:0000256" key="6">
    <source>
        <dbReference type="RuleBase" id="RU361193"/>
    </source>
</evidence>
<keyword evidence="4 6" id="KW-0378">Hydrolase</keyword>
<proteinExistence type="inferred from homology"/>
<keyword evidence="6" id="KW-0326">Glycosidase</keyword>
<gene>
    <name evidence="9" type="ORF">OKIOD_LOCUS9095</name>
</gene>
<dbReference type="PRINTS" id="PR00747">
    <property type="entry name" value="GLYHDRLASE47"/>
</dbReference>
<dbReference type="PANTHER" id="PTHR11742:SF6">
    <property type="entry name" value="MANNOSYL-OLIGOSACCHARIDE ALPHA-1,2-MANNOSIDASE IA-RELATED"/>
    <property type="match status" value="1"/>
</dbReference>
<protein>
    <recommendedName>
        <fullName evidence="6">alpha-1,2-Mannosidase</fullName>
        <ecNumber evidence="6">3.2.1.-</ecNumber>
    </recommendedName>
</protein>
<comment type="similarity">
    <text evidence="3 6">Belongs to the glycosyl hydrolase 47 family.</text>
</comment>
<evidence type="ECO:0000256" key="4">
    <source>
        <dbReference type="ARBA" id="ARBA00022801"/>
    </source>
</evidence>
<sequence length="553" mass="62594">MNLKRQFSWKYLTFVLIFIIGYSTYQSTKNIEKLTNELRAERKTIEKLKKQNQSAAIKDDEARINPKILKSPPAEKKDERPVQHGPSESEKEVESGYEFGKVFKIPQKPYDHTRGTPSDPVLIERRDFVRNMMKHAWNGYREKAWGFNEVQPRSGTPSTSNIFGKAKTGATIIDGLDTLWIMGLEKEFEEGRRWVAESFNLRISNSMLSSFETVIRFLGGLLGAYHMSGDYLFAEKAKEVAELIDPAFNTPFPAAHFNPATGRHDGNNGRILAEVGSFHLEYYDLAYATGEKHWWDRAYGIRKLLHDVQKKDGLISNRLSCPRKAGSDSWTVSPSGSSYSYGAEGDSYYEYLIKSYVQTGLEDEQAKEMYFESLAGAKKHLLKNKDGHKFFQDYPGGVNTMQHLACFAGGMVAYGAKFAKNPAEDLEIGASVTTSCHLSYHNSPSHIGTERFTMLGGVGPGSPAYYILRPEEERFRDMAWEAAQAIEQYCKAEYGYAGLANAGSSRPTQDNLQRSFFLAETLKYLYLIFSEDDLISLDEFVFNTEAHPMIITR</sequence>
<keyword evidence="8" id="KW-0812">Transmembrane</keyword>
<comment type="pathway">
    <text evidence="2">Protein modification; protein glycosylation.</text>
</comment>
<evidence type="ECO:0000256" key="5">
    <source>
        <dbReference type="ARBA" id="ARBA00023157"/>
    </source>
</evidence>
<evidence type="ECO:0000313" key="9">
    <source>
        <dbReference type="EMBL" id="CAG5102497.1"/>
    </source>
</evidence>
<organism evidence="9 10">
    <name type="scientific">Oikopleura dioica</name>
    <name type="common">Tunicate</name>
    <dbReference type="NCBI Taxonomy" id="34765"/>
    <lineage>
        <taxon>Eukaryota</taxon>
        <taxon>Metazoa</taxon>
        <taxon>Chordata</taxon>
        <taxon>Tunicata</taxon>
        <taxon>Appendicularia</taxon>
        <taxon>Copelata</taxon>
        <taxon>Oikopleuridae</taxon>
        <taxon>Oikopleura</taxon>
    </lineage>
</organism>
<dbReference type="Gene3D" id="1.50.10.10">
    <property type="match status" value="1"/>
</dbReference>
<dbReference type="Proteomes" id="UP001158576">
    <property type="component" value="Chromosome 1"/>
</dbReference>
<name>A0ABN7SQS2_OIKDI</name>
<dbReference type="InterPro" id="IPR050749">
    <property type="entry name" value="Glycosyl_Hydrolase_47"/>
</dbReference>
<keyword evidence="10" id="KW-1185">Reference proteome</keyword>
<dbReference type="InterPro" id="IPR036026">
    <property type="entry name" value="Seven-hairpin_glycosidases"/>
</dbReference>
<evidence type="ECO:0000256" key="1">
    <source>
        <dbReference type="ARBA" id="ARBA00001913"/>
    </source>
</evidence>